<feature type="domain" description="DUF2382" evidence="3">
    <location>
        <begin position="311"/>
        <end position="417"/>
    </location>
</feature>
<evidence type="ECO:0008006" key="5">
    <source>
        <dbReference type="Google" id="ProtNLM"/>
    </source>
</evidence>
<dbReference type="InterPro" id="IPR014747">
    <property type="entry name" value="Bac_photo_RC_H_C"/>
</dbReference>
<feature type="region of interest" description="Disordered" evidence="1">
    <location>
        <begin position="107"/>
        <end position="141"/>
    </location>
</feature>
<dbReference type="SUPFAM" id="SSF50346">
    <property type="entry name" value="PRC-barrel domain"/>
    <property type="match status" value="1"/>
</dbReference>
<dbReference type="NCBIfam" id="TIGR02271">
    <property type="entry name" value="YsnF/AvaK domain"/>
    <property type="match status" value="1"/>
</dbReference>
<proteinExistence type="predicted"/>
<dbReference type="EMBL" id="CADCUW010000627">
    <property type="protein sequence ID" value="CAA9453158.1"/>
    <property type="molecule type" value="Genomic_DNA"/>
</dbReference>
<sequence length="427" mass="46658">MADKASVHILARADGWAVVREGRERATSVHPTQAEAARAGREIARKDETEFLLHARDGHIRDRSDYGGNLSRPSAPPEDATTAPAAGVAGAAARETGRVVGLATGTVGGALDGAGPTATTGVGQDTKAAHTDSRTDNAEEASGLAYEERYADYEVHGQDDERLGHVDALFIDEDDQPEYLGVKMGLLGTRSTLLPWAMVTRADEERGRLEVDVDKETAANGPAFEDDQEITPELERRVRGHYGIEQAAEDRGAYGDYRVGAENTGATAGLDALGTATGGTATGGLRERHDEREALSRHASEPVAEEEIRVQRSEEELVVGTREREAGSMKIRKRVRTERERLDVPVRREEVHIERVPVSEETTGAEIGEEEVVVPVTETEVVVSKRPVVKEEIRIHKEVTEKTEVLEEDVRREEIDVVDETDRRREG</sequence>
<name>A0A6J4QSB6_9ACTN</name>
<reference evidence="4" key="1">
    <citation type="submission" date="2020-02" db="EMBL/GenBank/DDBJ databases">
        <authorList>
            <person name="Meier V. D."/>
        </authorList>
    </citation>
    <scope>NUCLEOTIDE SEQUENCE</scope>
    <source>
        <strain evidence="4">AVDCRST_MAG01</strain>
    </source>
</reference>
<evidence type="ECO:0000313" key="4">
    <source>
        <dbReference type="EMBL" id="CAA9453158.1"/>
    </source>
</evidence>
<dbReference type="InterPro" id="IPR019060">
    <property type="entry name" value="DUF2382"/>
</dbReference>
<dbReference type="GO" id="GO:0030077">
    <property type="term" value="C:plasma membrane light-harvesting complex"/>
    <property type="evidence" value="ECO:0007669"/>
    <property type="project" value="InterPro"/>
</dbReference>
<dbReference type="InterPro" id="IPR018691">
    <property type="entry name" value="DUF2188"/>
</dbReference>
<evidence type="ECO:0000256" key="1">
    <source>
        <dbReference type="SAM" id="MobiDB-lite"/>
    </source>
</evidence>
<dbReference type="Pfam" id="PF09954">
    <property type="entry name" value="DUF2188"/>
    <property type="match status" value="1"/>
</dbReference>
<evidence type="ECO:0000259" key="3">
    <source>
        <dbReference type="Pfam" id="PF09557"/>
    </source>
</evidence>
<protein>
    <recommendedName>
        <fullName evidence="5">DUF2382 domain-containing protein</fullName>
    </recommendedName>
</protein>
<dbReference type="PANTHER" id="PTHR38463:SF1">
    <property type="entry name" value="STRESS RESPONSE PROTEIN YSNF"/>
    <property type="match status" value="1"/>
</dbReference>
<dbReference type="Pfam" id="PF09557">
    <property type="entry name" value="DUF2382"/>
    <property type="match status" value="1"/>
</dbReference>
<organism evidence="4">
    <name type="scientific">uncultured Rubrobacteraceae bacterium</name>
    <dbReference type="NCBI Taxonomy" id="349277"/>
    <lineage>
        <taxon>Bacteria</taxon>
        <taxon>Bacillati</taxon>
        <taxon>Actinomycetota</taxon>
        <taxon>Rubrobacteria</taxon>
        <taxon>Rubrobacterales</taxon>
        <taxon>Rubrobacteraceae</taxon>
        <taxon>environmental samples</taxon>
    </lineage>
</organism>
<dbReference type="PANTHER" id="PTHR38463">
    <property type="entry name" value="STRESS RESPONSE PROTEIN YSNF"/>
    <property type="match status" value="1"/>
</dbReference>
<feature type="region of interest" description="Disordered" evidence="1">
    <location>
        <begin position="60"/>
        <end position="87"/>
    </location>
</feature>
<gene>
    <name evidence="4" type="ORF">AVDCRST_MAG01-01-4827</name>
</gene>
<dbReference type="InterPro" id="IPR011033">
    <property type="entry name" value="PRC_barrel-like_sf"/>
</dbReference>
<feature type="compositionally biased region" description="Basic and acidic residues" evidence="1">
    <location>
        <begin position="127"/>
        <end position="137"/>
    </location>
</feature>
<dbReference type="GO" id="GO:0019684">
    <property type="term" value="P:photosynthesis, light reaction"/>
    <property type="evidence" value="ECO:0007669"/>
    <property type="project" value="InterPro"/>
</dbReference>
<dbReference type="Gene3D" id="3.90.50.10">
    <property type="entry name" value="Photosynthetic Reaction Center, subunit H, domain 2"/>
    <property type="match status" value="1"/>
</dbReference>
<evidence type="ECO:0000259" key="2">
    <source>
        <dbReference type="Pfam" id="PF05239"/>
    </source>
</evidence>
<feature type="domain" description="PRC-barrel" evidence="2">
    <location>
        <begin position="153"/>
        <end position="216"/>
    </location>
</feature>
<accession>A0A6J4QSB6</accession>
<dbReference type="InterPro" id="IPR027275">
    <property type="entry name" value="PRC-brl_dom"/>
</dbReference>
<dbReference type="AlphaFoldDB" id="A0A6J4QSB6"/>
<dbReference type="InterPro" id="IPR052967">
    <property type="entry name" value="Stress_Response_Assoc"/>
</dbReference>
<dbReference type="Pfam" id="PF05239">
    <property type="entry name" value="PRC"/>
    <property type="match status" value="1"/>
</dbReference>
<feature type="compositionally biased region" description="Low complexity" evidence="1">
    <location>
        <begin position="77"/>
        <end position="87"/>
    </location>
</feature>